<gene>
    <name evidence="6" type="ORF">UV8b_01557</name>
    <name evidence="5" type="ORF">UVI_02018910</name>
</gene>
<keyword evidence="2" id="KW-0223">Dioxygenase</keyword>
<keyword evidence="3" id="KW-0408">Iron</keyword>
<evidence type="ECO:0000313" key="6">
    <source>
        <dbReference type="EMBL" id="QUC17316.1"/>
    </source>
</evidence>
<dbReference type="AlphaFoldDB" id="A0A063BXR5"/>
<dbReference type="Gene3D" id="2.60.120.330">
    <property type="entry name" value="B-lactam Antibiotic, Isopenicillin N Synthase, Chain"/>
    <property type="match status" value="1"/>
</dbReference>
<dbReference type="Proteomes" id="UP000054053">
    <property type="component" value="Unassembled WGS sequence"/>
</dbReference>
<keyword evidence="3" id="KW-0479">Metal-binding</keyword>
<dbReference type="InterPro" id="IPR005123">
    <property type="entry name" value="Oxoglu/Fe-dep_dioxygenase_dom"/>
</dbReference>
<organism evidence="5 8">
    <name type="scientific">Ustilaginoidea virens</name>
    <name type="common">Rice false smut fungus</name>
    <name type="synonym">Villosiclava virens</name>
    <dbReference type="NCBI Taxonomy" id="1159556"/>
    <lineage>
        <taxon>Eukaryota</taxon>
        <taxon>Fungi</taxon>
        <taxon>Dikarya</taxon>
        <taxon>Ascomycota</taxon>
        <taxon>Pezizomycotina</taxon>
        <taxon>Sordariomycetes</taxon>
        <taxon>Hypocreomycetidae</taxon>
        <taxon>Hypocreales</taxon>
        <taxon>Clavicipitaceae</taxon>
        <taxon>Ustilaginoidea</taxon>
    </lineage>
</organism>
<reference evidence="6" key="3">
    <citation type="submission" date="2020-03" db="EMBL/GenBank/DDBJ databases">
        <title>A mixture of massive structural variations and highly conserved coding sequences in Ustilaginoidea virens genome.</title>
        <authorList>
            <person name="Zhang K."/>
            <person name="Zhao Z."/>
            <person name="Zhang Z."/>
            <person name="Li Y."/>
            <person name="Hsiang T."/>
            <person name="Sun W."/>
        </authorList>
    </citation>
    <scope>NUCLEOTIDE SEQUENCE</scope>
    <source>
        <strain evidence="6">UV-8b</strain>
    </source>
</reference>
<protein>
    <recommendedName>
        <fullName evidence="4">Fe2OG dioxygenase domain-containing protein</fullName>
    </recommendedName>
</protein>
<dbReference type="OrthoDB" id="627829at2759"/>
<dbReference type="PRINTS" id="PR00682">
    <property type="entry name" value="IPNSYNTHASE"/>
</dbReference>
<sequence length="375" mass="41725">MAAEPAIPTTQIRVASPNGPVTRTILQTPLRDALASEIPVIDVSAIFGSSLADRQNVARQVNHAATNIGFFYIKNHGIDPSAIDATYQAALSFYRQDLDKKLEATMTQSSHYNGYRAPDTQRLNPEEGIDVRESFSVSYDPRDDPQVSSLQDIPPGAMQHLGIEHHHFSKTQHVPGFRQAVKAYFAACLSLARALTRTFALSLALPETALDGKVAYPNATLNMNYYPPIPSSARLPLAPTDFDATRVSIGSHTDFQFFTILWQDMVGGLQVLNRDGQWIKAKPIPGTLIVNIADLLQRITNDRYVSTIHRAQNWSGKERISLAFFWGFGLHETCGVLDSCVAEGQEKKYPEVRCLDWLRKRVNDMTEVERESKGP</sequence>
<dbReference type="EMBL" id="CP072753">
    <property type="protein sequence ID" value="QUC17316.1"/>
    <property type="molecule type" value="Genomic_DNA"/>
</dbReference>
<accession>A0A063BXR5</accession>
<dbReference type="GeneID" id="66062335"/>
<dbReference type="GO" id="GO:0044283">
    <property type="term" value="P:small molecule biosynthetic process"/>
    <property type="evidence" value="ECO:0007669"/>
    <property type="project" value="UniProtKB-ARBA"/>
</dbReference>
<evidence type="ECO:0000256" key="1">
    <source>
        <dbReference type="ARBA" id="ARBA00008056"/>
    </source>
</evidence>
<dbReference type="InterPro" id="IPR026992">
    <property type="entry name" value="DIOX_N"/>
</dbReference>
<reference evidence="8" key="2">
    <citation type="journal article" date="2016" name="Genome Announc.">
        <title>Genome sequence of Ustilaginoidea virens IPU010, a rice pathogenic fungus causing false smut.</title>
        <authorList>
            <person name="Kumagai T."/>
            <person name="Ishii T."/>
            <person name="Terai G."/>
            <person name="Umemura M."/>
            <person name="Machida M."/>
            <person name="Asai K."/>
        </authorList>
    </citation>
    <scope>NUCLEOTIDE SEQUENCE [LARGE SCALE GENOMIC DNA]</scope>
    <source>
        <strain evidence="8">IPU010</strain>
    </source>
</reference>
<dbReference type="GO" id="GO:0051213">
    <property type="term" value="F:dioxygenase activity"/>
    <property type="evidence" value="ECO:0007669"/>
    <property type="project" value="UniProtKB-KW"/>
</dbReference>
<dbReference type="PROSITE" id="PS51471">
    <property type="entry name" value="FE2OG_OXY"/>
    <property type="match status" value="1"/>
</dbReference>
<dbReference type="STRING" id="1159556.A0A063BXR5"/>
<dbReference type="Pfam" id="PF03171">
    <property type="entry name" value="2OG-FeII_Oxy"/>
    <property type="match status" value="1"/>
</dbReference>
<reference evidence="5" key="1">
    <citation type="journal article" date="2016" name="Genome Announc.">
        <title>Genome Sequence of Ustilaginoidea virens IPU010, a Rice Pathogenic Fungus Causing False Smut.</title>
        <authorList>
            <person name="Kumagai T."/>
            <person name="Ishii T."/>
            <person name="Terai G."/>
            <person name="Umemura M."/>
            <person name="Machida M."/>
            <person name="Asai K."/>
        </authorList>
    </citation>
    <scope>NUCLEOTIDE SEQUENCE [LARGE SCALE GENOMIC DNA]</scope>
    <source>
        <strain evidence="5">IPU010</strain>
    </source>
</reference>
<keyword evidence="3" id="KW-0560">Oxidoreductase</keyword>
<comment type="similarity">
    <text evidence="1 3">Belongs to the iron/ascorbate-dependent oxidoreductase family.</text>
</comment>
<dbReference type="InterPro" id="IPR027443">
    <property type="entry name" value="IPNS-like_sf"/>
</dbReference>
<dbReference type="HOGENOM" id="CLU_010119_6_3_1"/>
<dbReference type="PANTHER" id="PTHR47990">
    <property type="entry name" value="2-OXOGLUTARATE (2OG) AND FE(II)-DEPENDENT OXYGENASE SUPERFAMILY PROTEIN-RELATED"/>
    <property type="match status" value="1"/>
</dbReference>
<feature type="domain" description="Fe2OG dioxygenase" evidence="4">
    <location>
        <begin position="216"/>
        <end position="328"/>
    </location>
</feature>
<dbReference type="Proteomes" id="UP000027002">
    <property type="component" value="Chromosome 1"/>
</dbReference>
<evidence type="ECO:0000259" key="4">
    <source>
        <dbReference type="PROSITE" id="PS51471"/>
    </source>
</evidence>
<evidence type="ECO:0000313" key="5">
    <source>
        <dbReference type="EMBL" id="GAO15696.1"/>
    </source>
</evidence>
<evidence type="ECO:0000256" key="3">
    <source>
        <dbReference type="RuleBase" id="RU003682"/>
    </source>
</evidence>
<dbReference type="EMBL" id="BBTG02000007">
    <property type="protein sequence ID" value="GAO15696.1"/>
    <property type="molecule type" value="Genomic_DNA"/>
</dbReference>
<proteinExistence type="inferred from homology"/>
<dbReference type="SUPFAM" id="SSF51197">
    <property type="entry name" value="Clavaminate synthase-like"/>
    <property type="match status" value="1"/>
</dbReference>
<evidence type="ECO:0000313" key="8">
    <source>
        <dbReference type="Proteomes" id="UP000054053"/>
    </source>
</evidence>
<evidence type="ECO:0000313" key="7">
    <source>
        <dbReference type="Proteomes" id="UP000027002"/>
    </source>
</evidence>
<keyword evidence="7" id="KW-1185">Reference proteome</keyword>
<dbReference type="GO" id="GO:0046872">
    <property type="term" value="F:metal ion binding"/>
    <property type="evidence" value="ECO:0007669"/>
    <property type="project" value="UniProtKB-KW"/>
</dbReference>
<evidence type="ECO:0000256" key="2">
    <source>
        <dbReference type="ARBA" id="ARBA00022964"/>
    </source>
</evidence>
<dbReference type="InterPro" id="IPR050231">
    <property type="entry name" value="Iron_ascorbate_oxido_reductase"/>
</dbReference>
<dbReference type="InterPro" id="IPR044861">
    <property type="entry name" value="IPNS-like_FE2OG_OXY"/>
</dbReference>
<dbReference type="KEGG" id="uvi:66062335"/>
<name>A0A063BXR5_USTVR</name>
<dbReference type="Pfam" id="PF14226">
    <property type="entry name" value="DIOX_N"/>
    <property type="match status" value="1"/>
</dbReference>
<dbReference type="RefSeq" id="XP_042994989.1">
    <property type="nucleotide sequence ID" value="XM_043139055.1"/>
</dbReference>